<name>X5E851_9CORY</name>
<dbReference type="Proteomes" id="UP000023703">
    <property type="component" value="Chromosome"/>
</dbReference>
<reference evidence="1 2" key="1">
    <citation type="journal article" date="2015" name="Int. J. Syst. Evol. Microbiol.">
        <title>Revisiting Corynebacterium glyciniphilum (ex Kubota et al., 1972) sp. nov., nom. rev., isolated from putrefied banana.</title>
        <authorList>
            <person name="Al-Dilaimi A."/>
            <person name="Bednarz H."/>
            <person name="Lomker A."/>
            <person name="Niehaus K."/>
            <person name="Kalinowski J."/>
            <person name="Ruckert C."/>
        </authorList>
    </citation>
    <scope>NUCLEOTIDE SEQUENCE [LARGE SCALE GENOMIC DNA]</scope>
    <source>
        <strain evidence="1">AJ 3170</strain>
    </source>
</reference>
<dbReference type="AlphaFoldDB" id="X5E851"/>
<keyword evidence="2" id="KW-1185">Reference proteome</keyword>
<gene>
    <name evidence="1" type="ORF">CGLY_01890</name>
</gene>
<protein>
    <submittedName>
        <fullName evidence="1">Uncharacterized protein</fullName>
    </submittedName>
</protein>
<dbReference type="EMBL" id="CP006842">
    <property type="protein sequence ID" value="AHW62826.1"/>
    <property type="molecule type" value="Genomic_DNA"/>
</dbReference>
<evidence type="ECO:0000313" key="2">
    <source>
        <dbReference type="Proteomes" id="UP000023703"/>
    </source>
</evidence>
<proteinExistence type="predicted"/>
<accession>X5E851</accession>
<sequence>MNNLVNTPCIGTPKGLEESAQFRPLVGRQCDDVLASCYIGSSNIPAEAANRRLDCLCRICLGLMSPDHCILR</sequence>
<dbReference type="HOGENOM" id="CLU_2715535_0_0_11"/>
<dbReference type="KEGG" id="cgy:CGLY_01890"/>
<organism evidence="1 2">
    <name type="scientific">Corynebacterium glyciniphilum AJ 3170</name>
    <dbReference type="NCBI Taxonomy" id="1404245"/>
    <lineage>
        <taxon>Bacteria</taxon>
        <taxon>Bacillati</taxon>
        <taxon>Actinomycetota</taxon>
        <taxon>Actinomycetes</taxon>
        <taxon>Mycobacteriales</taxon>
        <taxon>Corynebacteriaceae</taxon>
        <taxon>Corynebacterium</taxon>
    </lineage>
</organism>
<evidence type="ECO:0000313" key="1">
    <source>
        <dbReference type="EMBL" id="AHW62826.1"/>
    </source>
</evidence>